<accession>A0A0C2CZX6</accession>
<dbReference type="Gene3D" id="3.90.1490.10">
    <property type="entry name" value="putative n-type atp pyrophosphatase, domain 2"/>
    <property type="match status" value="1"/>
</dbReference>
<dbReference type="RefSeq" id="WP_205633110.1">
    <property type="nucleotide sequence ID" value="NZ_JMCC02000098.1"/>
</dbReference>
<dbReference type="Gene3D" id="3.40.50.620">
    <property type="entry name" value="HUPs"/>
    <property type="match status" value="1"/>
</dbReference>
<evidence type="ECO:0000313" key="2">
    <source>
        <dbReference type="EMBL" id="KIG13427.1"/>
    </source>
</evidence>
<dbReference type="Proteomes" id="UP000031599">
    <property type="component" value="Unassembled WGS sequence"/>
</dbReference>
<name>A0A0C2CZX6_9BACT</name>
<reference evidence="2 3" key="1">
    <citation type="submission" date="2014-12" db="EMBL/GenBank/DDBJ databases">
        <title>Genome assembly of Enhygromyxa salina DSM 15201.</title>
        <authorList>
            <person name="Sharma G."/>
            <person name="Subramanian S."/>
        </authorList>
    </citation>
    <scope>NUCLEOTIDE SEQUENCE [LARGE SCALE GENOMIC DNA]</scope>
    <source>
        <strain evidence="2 3">DSM 15201</strain>
    </source>
</reference>
<dbReference type="Pfam" id="PF01902">
    <property type="entry name" value="Diphthami_syn_2"/>
    <property type="match status" value="1"/>
</dbReference>
<protein>
    <recommendedName>
        <fullName evidence="1">Diphthamide synthase domain-containing protein</fullName>
    </recommendedName>
</protein>
<dbReference type="AlphaFoldDB" id="A0A0C2CZX6"/>
<dbReference type="InterPro" id="IPR014729">
    <property type="entry name" value="Rossmann-like_a/b/a_fold"/>
</dbReference>
<sequence>MSWSSGKDSAYALHLARSQLDFQDLEIIGLLTTVNASADRVAMHGVRRELLQRQAASLGLPVQVIELPHPCPNGVYEQRMGAAVEQARERGVEVMIFGDLFLEDIRAYREQQLAGTGLEPVFPLWGADTRALARQMLSAGVVATLTCVDLAKLPIELVGRRWDASLLAELPEGVDPCGERGEFHTFVSDGPGFTAPIQHRAGEVVERDGFGFADLLPS</sequence>
<dbReference type="InterPro" id="IPR002761">
    <property type="entry name" value="Diphthami_syn_dom"/>
</dbReference>
<comment type="caution">
    <text evidence="2">The sequence shown here is derived from an EMBL/GenBank/DDBJ whole genome shotgun (WGS) entry which is preliminary data.</text>
</comment>
<dbReference type="SUPFAM" id="SSF52402">
    <property type="entry name" value="Adenine nucleotide alpha hydrolases-like"/>
    <property type="match status" value="1"/>
</dbReference>
<feature type="domain" description="Diphthamide synthase" evidence="1">
    <location>
        <begin position="3"/>
        <end position="211"/>
    </location>
</feature>
<proteinExistence type="predicted"/>
<dbReference type="EMBL" id="JMCC02000098">
    <property type="protein sequence ID" value="KIG13427.1"/>
    <property type="molecule type" value="Genomic_DNA"/>
</dbReference>
<organism evidence="2 3">
    <name type="scientific">Enhygromyxa salina</name>
    <dbReference type="NCBI Taxonomy" id="215803"/>
    <lineage>
        <taxon>Bacteria</taxon>
        <taxon>Pseudomonadati</taxon>
        <taxon>Myxococcota</taxon>
        <taxon>Polyangia</taxon>
        <taxon>Nannocystales</taxon>
        <taxon>Nannocystaceae</taxon>
        <taxon>Enhygromyxa</taxon>
    </lineage>
</organism>
<evidence type="ECO:0000259" key="1">
    <source>
        <dbReference type="Pfam" id="PF01902"/>
    </source>
</evidence>
<evidence type="ECO:0000313" key="3">
    <source>
        <dbReference type="Proteomes" id="UP000031599"/>
    </source>
</evidence>
<gene>
    <name evidence="2" type="ORF">DB30_08103</name>
</gene>